<reference evidence="2 3" key="1">
    <citation type="submission" date="2016-11" db="EMBL/GenBank/DDBJ databases">
        <authorList>
            <person name="Jaros S."/>
            <person name="Januszkiewicz K."/>
            <person name="Wedrychowicz H."/>
        </authorList>
    </citation>
    <scope>NUCLEOTIDE SEQUENCE [LARGE SCALE GENOMIC DNA]</scope>
    <source>
        <strain evidence="2 3">DSM 18899</strain>
    </source>
</reference>
<keyword evidence="3" id="KW-1185">Reference proteome</keyword>
<gene>
    <name evidence="2" type="ORF">SAMN02745887_00866</name>
</gene>
<proteinExistence type="predicted"/>
<keyword evidence="1" id="KW-0812">Transmembrane</keyword>
<accession>A0A1K2H9N8</accession>
<evidence type="ECO:0000256" key="1">
    <source>
        <dbReference type="SAM" id="Phobius"/>
    </source>
</evidence>
<keyword evidence="1" id="KW-1133">Transmembrane helix</keyword>
<feature type="transmembrane region" description="Helical" evidence="1">
    <location>
        <begin position="49"/>
        <end position="68"/>
    </location>
</feature>
<evidence type="ECO:0000313" key="2">
    <source>
        <dbReference type="EMBL" id="SFZ73512.1"/>
    </source>
</evidence>
<dbReference type="RefSeq" id="WP_072427411.1">
    <property type="nucleotide sequence ID" value="NZ_FPKR01000003.1"/>
</dbReference>
<dbReference type="STRING" id="1121279.SAMN02745887_00866"/>
<dbReference type="OrthoDB" id="5773092at2"/>
<evidence type="ECO:0008006" key="4">
    <source>
        <dbReference type="Google" id="ProtNLM"/>
    </source>
</evidence>
<evidence type="ECO:0000313" key="3">
    <source>
        <dbReference type="Proteomes" id="UP000186513"/>
    </source>
</evidence>
<name>A0A1K2H9N8_9NEIS</name>
<keyword evidence="1" id="KW-0472">Membrane</keyword>
<dbReference type="Proteomes" id="UP000186513">
    <property type="component" value="Unassembled WGS sequence"/>
</dbReference>
<protein>
    <recommendedName>
        <fullName evidence="4">DUF3185 domain-containing protein</fullName>
    </recommendedName>
</protein>
<sequence length="73" mass="7629">MNLLRIVAIALILAGALGLGMGGFSYTTENQAAKLGPLELTVKEEKQVPIPAWLSGGAIALGVVLLLMGNRKR</sequence>
<dbReference type="AlphaFoldDB" id="A0A1K2H9N8"/>
<organism evidence="2 3">
    <name type="scientific">Chitinimonas taiwanensis DSM 18899</name>
    <dbReference type="NCBI Taxonomy" id="1121279"/>
    <lineage>
        <taxon>Bacteria</taxon>
        <taxon>Pseudomonadati</taxon>
        <taxon>Pseudomonadota</taxon>
        <taxon>Betaproteobacteria</taxon>
        <taxon>Neisseriales</taxon>
        <taxon>Chitinibacteraceae</taxon>
        <taxon>Chitinimonas</taxon>
    </lineage>
</organism>
<dbReference type="EMBL" id="FPKR01000003">
    <property type="protein sequence ID" value="SFZ73512.1"/>
    <property type="molecule type" value="Genomic_DNA"/>
</dbReference>